<evidence type="ECO:0000313" key="2">
    <source>
        <dbReference type="EMBL" id="KAF5344834.1"/>
    </source>
</evidence>
<name>A0A8H5FPY9_9AGAR</name>
<comment type="caution">
    <text evidence="2">The sequence shown here is derived from an EMBL/GenBank/DDBJ whole genome shotgun (WGS) entry which is preliminary data.</text>
</comment>
<protein>
    <submittedName>
        <fullName evidence="2">Uncharacterized protein</fullName>
    </submittedName>
</protein>
<proteinExistence type="predicted"/>
<feature type="region of interest" description="Disordered" evidence="1">
    <location>
        <begin position="26"/>
        <end position="51"/>
    </location>
</feature>
<gene>
    <name evidence="2" type="ORF">D9756_011096</name>
</gene>
<accession>A0A8H5FPY9</accession>
<dbReference type="Proteomes" id="UP000559027">
    <property type="component" value="Unassembled WGS sequence"/>
</dbReference>
<feature type="compositionally biased region" description="Polar residues" evidence="1">
    <location>
        <begin position="36"/>
        <end position="51"/>
    </location>
</feature>
<reference evidence="2 3" key="1">
    <citation type="journal article" date="2020" name="ISME J.">
        <title>Uncovering the hidden diversity of litter-decomposition mechanisms in mushroom-forming fungi.</title>
        <authorList>
            <person name="Floudas D."/>
            <person name="Bentzer J."/>
            <person name="Ahren D."/>
            <person name="Johansson T."/>
            <person name="Persson P."/>
            <person name="Tunlid A."/>
        </authorList>
    </citation>
    <scope>NUCLEOTIDE SEQUENCE [LARGE SCALE GENOMIC DNA]</scope>
    <source>
        <strain evidence="2 3">CBS 146.42</strain>
    </source>
</reference>
<evidence type="ECO:0000313" key="3">
    <source>
        <dbReference type="Proteomes" id="UP000559027"/>
    </source>
</evidence>
<dbReference type="AlphaFoldDB" id="A0A8H5FPY9"/>
<dbReference type="EMBL" id="JAACJO010000056">
    <property type="protein sequence ID" value="KAF5344834.1"/>
    <property type="molecule type" value="Genomic_DNA"/>
</dbReference>
<sequence length="51" mass="5325">MGAKLSPMMTGRNTILVAACIKSKRRTTPQPGHFPSSITSGPKTVSLNVGV</sequence>
<organism evidence="2 3">
    <name type="scientific">Leucocoprinus leucothites</name>
    <dbReference type="NCBI Taxonomy" id="201217"/>
    <lineage>
        <taxon>Eukaryota</taxon>
        <taxon>Fungi</taxon>
        <taxon>Dikarya</taxon>
        <taxon>Basidiomycota</taxon>
        <taxon>Agaricomycotina</taxon>
        <taxon>Agaricomycetes</taxon>
        <taxon>Agaricomycetidae</taxon>
        <taxon>Agaricales</taxon>
        <taxon>Agaricineae</taxon>
        <taxon>Agaricaceae</taxon>
        <taxon>Leucocoprinus</taxon>
    </lineage>
</organism>
<evidence type="ECO:0000256" key="1">
    <source>
        <dbReference type="SAM" id="MobiDB-lite"/>
    </source>
</evidence>
<keyword evidence="3" id="KW-1185">Reference proteome</keyword>